<dbReference type="EMBL" id="AWSD01000142">
    <property type="protein sequence ID" value="ERH19741.1"/>
    <property type="molecule type" value="Genomic_DNA"/>
</dbReference>
<gene>
    <name evidence="1" type="ORF">HMPREF1549_01404</name>
</gene>
<protein>
    <submittedName>
        <fullName evidence="1">Uncharacterized protein</fullName>
    </submittedName>
</protein>
<evidence type="ECO:0000313" key="1">
    <source>
        <dbReference type="EMBL" id="ERH19741.1"/>
    </source>
</evidence>
<reference evidence="1 2" key="1">
    <citation type="submission" date="2013-06" db="EMBL/GenBank/DDBJ databases">
        <authorList>
            <person name="Weinstock G."/>
            <person name="Sodergren E."/>
            <person name="Lobos E.A."/>
            <person name="Fulton L."/>
            <person name="Fulton R."/>
            <person name="Courtney L."/>
            <person name="Fronick C."/>
            <person name="O'Laughlin M."/>
            <person name="Godfrey J."/>
            <person name="Wilson R.M."/>
            <person name="Miner T."/>
            <person name="Farmer C."/>
            <person name="Delehaunty K."/>
            <person name="Cordes M."/>
            <person name="Minx P."/>
            <person name="Tomlinson C."/>
            <person name="Chen J."/>
            <person name="Wollam A."/>
            <person name="Pepin K.H."/>
            <person name="Bhonagiri V."/>
            <person name="Zhang X."/>
            <person name="Warren W."/>
            <person name="Mitreva M."/>
            <person name="Mardis E.R."/>
            <person name="Wilson R.K."/>
        </authorList>
    </citation>
    <scope>NUCLEOTIDE SEQUENCE [LARGE SCALE GENOMIC DNA]</scope>
    <source>
        <strain evidence="1 2">F0510</strain>
    </source>
</reference>
<dbReference type="HOGENOM" id="CLU_3021458_0_0_11"/>
<accession>U1QBI0</accession>
<dbReference type="Proteomes" id="UP000016498">
    <property type="component" value="Unassembled WGS sequence"/>
</dbReference>
<evidence type="ECO:0000313" key="2">
    <source>
        <dbReference type="Proteomes" id="UP000016498"/>
    </source>
</evidence>
<comment type="caution">
    <text evidence="1">The sequence shown here is derived from an EMBL/GenBank/DDBJ whole genome shotgun (WGS) entry which is preliminary data.</text>
</comment>
<sequence>MSREWGDGSGGYGAIVRRTLQDVLRSAVKLDWIVISSSQRIFCLIEVASVLEGSC</sequence>
<name>U1QBI0_9ACTO</name>
<organism evidence="1 2">
    <name type="scientific">Actinomyces johnsonii F0510</name>
    <dbReference type="NCBI Taxonomy" id="1227262"/>
    <lineage>
        <taxon>Bacteria</taxon>
        <taxon>Bacillati</taxon>
        <taxon>Actinomycetota</taxon>
        <taxon>Actinomycetes</taxon>
        <taxon>Actinomycetales</taxon>
        <taxon>Actinomycetaceae</taxon>
        <taxon>Actinomyces</taxon>
    </lineage>
</organism>
<dbReference type="AlphaFoldDB" id="U1QBI0"/>
<proteinExistence type="predicted"/>